<evidence type="ECO:0000256" key="1">
    <source>
        <dbReference type="SAM" id="Phobius"/>
    </source>
</evidence>
<keyword evidence="1" id="KW-0472">Membrane</keyword>
<dbReference type="EMBL" id="LKAJ01000002">
    <property type="protein sequence ID" value="KRG22132.1"/>
    <property type="molecule type" value="Genomic_DNA"/>
</dbReference>
<reference evidence="3" key="3">
    <citation type="submission" date="2021-06" db="EMBL/GenBank/DDBJ databases">
        <title>Genomic Description and Analysis of Intracellular Bacteria, Candidatus Berkiella cookevillensis and Candidatus Berkiella aquae.</title>
        <authorList>
            <person name="Kidane D.T."/>
            <person name="Mehari Y.T."/>
            <person name="Rice F.C."/>
            <person name="Arivett B.A."/>
            <person name="Farone A.L."/>
            <person name="Berk S.G."/>
            <person name="Farone M.B."/>
        </authorList>
    </citation>
    <scope>NUCLEOTIDE SEQUENCE</scope>
    <source>
        <strain evidence="3">HT99</strain>
    </source>
</reference>
<name>A0A0Q9YYQ5_9GAMM</name>
<accession>A0A0Q9YYQ5</accession>
<evidence type="ECO:0000313" key="4">
    <source>
        <dbReference type="Proteomes" id="UP000051497"/>
    </source>
</evidence>
<sequence>MKKQTGFTLIELVITMVISAILASVVIEIIAGPIRSYFWYAKRSALVNIAESNFDTIQQDLHNSLSQSVVIQNNEHSQNLSFRKILYKGIMLPNQTLVLPEHINLANQNEPLFIVFPNSAEKEKLHPFSLRNDKDKMSENILHPVPYYIVGSLMQYRCKQNEHQLERILELNDNLQEKSLMTNQISDCQFSQLTDGSRRGVLISLTFGQEKEQVKLTQPIYVEQLL</sequence>
<protein>
    <submittedName>
        <fullName evidence="3">Prepilin-type N-terminal cleavage/methylation domain-containing protein</fullName>
    </submittedName>
</protein>
<dbReference type="Proteomes" id="UP000051497">
    <property type="component" value="Unassembled WGS sequence"/>
</dbReference>
<dbReference type="STRING" id="295108.HT99x_00549"/>
<dbReference type="InterPro" id="IPR012902">
    <property type="entry name" value="N_methyl_site"/>
</dbReference>
<evidence type="ECO:0000313" key="2">
    <source>
        <dbReference type="EMBL" id="KRG22132.1"/>
    </source>
</evidence>
<comment type="caution">
    <text evidence="2">The sequence shown here is derived from an EMBL/GenBank/DDBJ whole genome shotgun (WGS) entry which is preliminary data.</text>
</comment>
<proteinExistence type="predicted"/>
<dbReference type="NCBIfam" id="TIGR02532">
    <property type="entry name" value="IV_pilin_GFxxxE"/>
    <property type="match status" value="1"/>
</dbReference>
<evidence type="ECO:0000313" key="3">
    <source>
        <dbReference type="EMBL" id="MCS5712665.1"/>
    </source>
</evidence>
<organism evidence="2">
    <name type="scientific">Candidatus Berkiella aquae</name>
    <dbReference type="NCBI Taxonomy" id="295108"/>
    <lineage>
        <taxon>Bacteria</taxon>
        <taxon>Pseudomonadati</taxon>
        <taxon>Pseudomonadota</taxon>
        <taxon>Gammaproteobacteria</taxon>
        <taxon>Candidatus Berkiellales</taxon>
        <taxon>Candidatus Berkiellaceae</taxon>
        <taxon>Candidatus Berkiella</taxon>
    </lineage>
</organism>
<dbReference type="Pfam" id="PF07963">
    <property type="entry name" value="N_methyl"/>
    <property type="match status" value="1"/>
</dbReference>
<dbReference type="Gene3D" id="3.30.700.10">
    <property type="entry name" value="Glycoprotein, Type 4 Pilin"/>
    <property type="match status" value="1"/>
</dbReference>
<dbReference type="InterPro" id="IPR045584">
    <property type="entry name" value="Pilin-like"/>
</dbReference>
<dbReference type="EMBL" id="LKAJ02000001">
    <property type="protein sequence ID" value="MCS5712665.1"/>
    <property type="molecule type" value="Genomic_DNA"/>
</dbReference>
<keyword evidence="1" id="KW-0812">Transmembrane</keyword>
<dbReference type="SUPFAM" id="SSF54523">
    <property type="entry name" value="Pili subunits"/>
    <property type="match status" value="1"/>
</dbReference>
<keyword evidence="1" id="KW-1133">Transmembrane helix</keyword>
<dbReference type="PROSITE" id="PS00409">
    <property type="entry name" value="PROKAR_NTER_METHYL"/>
    <property type="match status" value="1"/>
</dbReference>
<reference evidence="3" key="2">
    <citation type="journal article" date="2016" name="Genome Announc.">
        <title>Draft Genome Sequences of Two Novel Amoeba-Resistant Intranuclear Bacteria, 'Candidatus Berkiella cookevillensis' and 'Candidatus Berkiella aquae'.</title>
        <authorList>
            <person name="Mehari Y.T."/>
            <person name="Arivett B.A."/>
            <person name="Farone A.L."/>
            <person name="Gunderson J.H."/>
            <person name="Farone M.B."/>
        </authorList>
    </citation>
    <scope>NUCLEOTIDE SEQUENCE</scope>
    <source>
        <strain evidence="3">HT99</strain>
    </source>
</reference>
<keyword evidence="4" id="KW-1185">Reference proteome</keyword>
<feature type="transmembrane region" description="Helical" evidence="1">
    <location>
        <begin position="12"/>
        <end position="34"/>
    </location>
</feature>
<dbReference type="AlphaFoldDB" id="A0A0Q9YYQ5"/>
<reference evidence="2" key="1">
    <citation type="submission" date="2015-09" db="EMBL/GenBank/DDBJ databases">
        <title>Draft Genome Sequences of Two Novel Amoeba-resistant Intranuclear Bacteria, Candidatus Berkiella cookevillensis and Candidatus Berkiella aquae.</title>
        <authorList>
            <person name="Mehari Y.T."/>
            <person name="Arivett B.A."/>
            <person name="Farone A.L."/>
            <person name="Gunderson J.H."/>
            <person name="Farone M.B."/>
        </authorList>
    </citation>
    <scope>NUCLEOTIDE SEQUENCE [LARGE SCALE GENOMIC DNA]</scope>
    <source>
        <strain evidence="2">HT99</strain>
    </source>
</reference>
<gene>
    <name evidence="2" type="ORF">HT99x_00549</name>
    <name evidence="3" type="ORF">HT99x_014595</name>
</gene>
<dbReference type="RefSeq" id="WP_075065194.1">
    <property type="nucleotide sequence ID" value="NZ_LKAJ02000001.1"/>
</dbReference>